<organism evidence="2 3">
    <name type="scientific">Stenomitos frigidus ULC18</name>
    <dbReference type="NCBI Taxonomy" id="2107698"/>
    <lineage>
        <taxon>Bacteria</taxon>
        <taxon>Bacillati</taxon>
        <taxon>Cyanobacteriota</taxon>
        <taxon>Cyanophyceae</taxon>
        <taxon>Leptolyngbyales</taxon>
        <taxon>Leptolyngbyaceae</taxon>
        <taxon>Stenomitos</taxon>
    </lineage>
</organism>
<dbReference type="Gene3D" id="3.40.50.300">
    <property type="entry name" value="P-loop containing nucleotide triphosphate hydrolases"/>
    <property type="match status" value="1"/>
</dbReference>
<gene>
    <name evidence="2" type="ORF">C7B82_19305</name>
</gene>
<evidence type="ECO:0000313" key="2">
    <source>
        <dbReference type="EMBL" id="PSB26654.1"/>
    </source>
</evidence>
<dbReference type="InterPro" id="IPR027417">
    <property type="entry name" value="P-loop_NTPase"/>
</dbReference>
<dbReference type="EMBL" id="PVWK01000102">
    <property type="protein sequence ID" value="PSB26654.1"/>
    <property type="molecule type" value="Genomic_DNA"/>
</dbReference>
<reference evidence="2 3" key="2">
    <citation type="submission" date="2018-03" db="EMBL/GenBank/DDBJ databases">
        <title>The ancient ancestry and fast evolution of plastids.</title>
        <authorList>
            <person name="Moore K.R."/>
            <person name="Magnabosco C."/>
            <person name="Momper L."/>
            <person name="Gold D.A."/>
            <person name="Bosak T."/>
            <person name="Fournier G.P."/>
        </authorList>
    </citation>
    <scope>NUCLEOTIDE SEQUENCE [LARGE SCALE GENOMIC DNA]</scope>
    <source>
        <strain evidence="2 3">ULC18</strain>
    </source>
</reference>
<proteinExistence type="predicted"/>
<evidence type="ECO:0000313" key="3">
    <source>
        <dbReference type="Proteomes" id="UP000239576"/>
    </source>
</evidence>
<keyword evidence="1" id="KW-0175">Coiled coil</keyword>
<feature type="coiled-coil region" evidence="1">
    <location>
        <begin position="78"/>
        <end position="127"/>
    </location>
</feature>
<protein>
    <submittedName>
        <fullName evidence="2">Uncharacterized protein</fullName>
    </submittedName>
</protein>
<feature type="coiled-coil region" evidence="1">
    <location>
        <begin position="157"/>
        <end position="195"/>
    </location>
</feature>
<reference evidence="3" key="1">
    <citation type="submission" date="2018-02" db="EMBL/GenBank/DDBJ databases">
        <authorList>
            <person name="Moore K."/>
            <person name="Momper L."/>
        </authorList>
    </citation>
    <scope>NUCLEOTIDE SEQUENCE [LARGE SCALE GENOMIC DNA]</scope>
    <source>
        <strain evidence="3">ULC18</strain>
    </source>
</reference>
<evidence type="ECO:0000256" key="1">
    <source>
        <dbReference type="SAM" id="Coils"/>
    </source>
</evidence>
<accession>A0A2T1E208</accession>
<comment type="caution">
    <text evidence="2">The sequence shown here is derived from an EMBL/GenBank/DDBJ whole genome shotgun (WGS) entry which is preliminary data.</text>
</comment>
<dbReference type="AlphaFoldDB" id="A0A2T1E208"/>
<sequence>MTGNSGVSGSRWFWNGVKLLGAGAAIEAAILYRKKEREEAFTLESQHISHVTGDLRYGYETQLDAQRYHYEQTMQQLVAQSQADVQALRQQLEQAELRKLQAVETERERLSLEWQRLQRELERVQSERALLDQWHEQQQVALAEWEVSLTEKEQTFEAALEAQIQEAQDHYDAKHAELESRHEKLLAAIEAEMQEQKTFYTELVGEALSEAHKLKKPDLPAGGSPYELLARDAIRTLYEYGVIVKQPVVKPLTKSRFELSFAILPIEPAPTTGNNKATKVHFVRNLAEAYKLIERDLLKPLRAAVPGCNSDPSVEPISVPFAGVKLTFDVSGIDWVEHEKLERANPALLLKEPSPEHFQTFIQRASHIGLFGGTRVGKTVAMNNIIAVQQQLLGGDAKLIVGDAKLSVEIRALRPAYLGAEECLLMLRDASDEVQKRIDLRAEDYRQNRPLRLFDADKRIYLLDEINEVISRFNNPLDPKDIEFLDAHEMPKRFAVSIYLLRIWRMGAELGLLSLIAGQNLMANVLKMNIVDLENLGILFVGGAISVGIGYRCKGTEKTAMEQEFQQRRALREQFPDDPAFKYYAMFALANEKPYMAKMPGVGEYAVTLDADGQKAQEAFNAAIETARGLSDAEEESVADESVAGSGSDRVLEQLESLYNLPAIAPENLHTNAPDFDALTPEAVEFLAYLEGKEWLDVFQGVRHYRRYWGERNGFNAEAFLQFLTAINLAGFGAFDDDATKWRSRHYPQLPDESHFE</sequence>
<dbReference type="Proteomes" id="UP000239576">
    <property type="component" value="Unassembled WGS sequence"/>
</dbReference>
<name>A0A2T1E208_9CYAN</name>
<keyword evidence="3" id="KW-1185">Reference proteome</keyword>